<name>A0ABP1QDQ6_9HEXA</name>
<keyword evidence="1" id="KW-0732">Signal</keyword>
<dbReference type="Proteomes" id="UP001642540">
    <property type="component" value="Unassembled WGS sequence"/>
</dbReference>
<feature type="chain" id="PRO_5047160834" evidence="1">
    <location>
        <begin position="21"/>
        <end position="106"/>
    </location>
</feature>
<gene>
    <name evidence="2" type="ORF">ODALV1_LOCUS10295</name>
</gene>
<evidence type="ECO:0000313" key="3">
    <source>
        <dbReference type="Proteomes" id="UP001642540"/>
    </source>
</evidence>
<evidence type="ECO:0000313" key="2">
    <source>
        <dbReference type="EMBL" id="CAL8099629.1"/>
    </source>
</evidence>
<proteinExistence type="predicted"/>
<protein>
    <submittedName>
        <fullName evidence="2">Uncharacterized protein</fullName>
    </submittedName>
</protein>
<comment type="caution">
    <text evidence="2">The sequence shown here is derived from an EMBL/GenBank/DDBJ whole genome shotgun (WGS) entry which is preliminary data.</text>
</comment>
<accession>A0ABP1QDQ6</accession>
<dbReference type="EMBL" id="CAXLJM020000032">
    <property type="protein sequence ID" value="CAL8099629.1"/>
    <property type="molecule type" value="Genomic_DNA"/>
</dbReference>
<keyword evidence="3" id="KW-1185">Reference proteome</keyword>
<organism evidence="2 3">
    <name type="scientific">Orchesella dallaii</name>
    <dbReference type="NCBI Taxonomy" id="48710"/>
    <lineage>
        <taxon>Eukaryota</taxon>
        <taxon>Metazoa</taxon>
        <taxon>Ecdysozoa</taxon>
        <taxon>Arthropoda</taxon>
        <taxon>Hexapoda</taxon>
        <taxon>Collembola</taxon>
        <taxon>Entomobryomorpha</taxon>
        <taxon>Entomobryoidea</taxon>
        <taxon>Orchesellidae</taxon>
        <taxon>Orchesellinae</taxon>
        <taxon>Orchesella</taxon>
    </lineage>
</organism>
<reference evidence="2 3" key="1">
    <citation type="submission" date="2024-08" db="EMBL/GenBank/DDBJ databases">
        <authorList>
            <person name="Cucini C."/>
            <person name="Frati F."/>
        </authorList>
    </citation>
    <scope>NUCLEOTIDE SEQUENCE [LARGE SCALE GENOMIC DNA]</scope>
</reference>
<feature type="signal peptide" evidence="1">
    <location>
        <begin position="1"/>
        <end position="20"/>
    </location>
</feature>
<evidence type="ECO:0000256" key="1">
    <source>
        <dbReference type="SAM" id="SignalP"/>
    </source>
</evidence>
<sequence>MGSSSIFLIIAYSFVMMLSASEMDASTARLGRQPFQVGSQLQFNTPDNEPRDIEELQGTPFFEEIYRRTQRKSDGEDSDSIWCPPGQVYDSYSETCRYANQRQPYL</sequence>